<keyword evidence="4" id="KW-1185">Reference proteome</keyword>
<dbReference type="SUPFAM" id="SSF53098">
    <property type="entry name" value="Ribonuclease H-like"/>
    <property type="match status" value="1"/>
</dbReference>
<dbReference type="Gene3D" id="1.10.340.70">
    <property type="match status" value="1"/>
</dbReference>
<dbReference type="InterPro" id="IPR012337">
    <property type="entry name" value="RNaseH-like_sf"/>
</dbReference>
<reference evidence="4" key="1">
    <citation type="journal article" date="2017" name="Nat. Ecol. Evol.">
        <title>Genome expansion and lineage-specific genetic innovations in the forest pathogenic fungi Armillaria.</title>
        <authorList>
            <person name="Sipos G."/>
            <person name="Prasanna A.N."/>
            <person name="Walter M.C."/>
            <person name="O'Connor E."/>
            <person name="Balint B."/>
            <person name="Krizsan K."/>
            <person name="Kiss B."/>
            <person name="Hess J."/>
            <person name="Varga T."/>
            <person name="Slot J."/>
            <person name="Riley R."/>
            <person name="Boka B."/>
            <person name="Rigling D."/>
            <person name="Barry K."/>
            <person name="Lee J."/>
            <person name="Mihaltcheva S."/>
            <person name="LaButti K."/>
            <person name="Lipzen A."/>
            <person name="Waldron R."/>
            <person name="Moloney N.M."/>
            <person name="Sperisen C."/>
            <person name="Kredics L."/>
            <person name="Vagvoelgyi C."/>
            <person name="Patrignani A."/>
            <person name="Fitzpatrick D."/>
            <person name="Nagy I."/>
            <person name="Doyle S."/>
            <person name="Anderson J.B."/>
            <person name="Grigoriev I.V."/>
            <person name="Gueldener U."/>
            <person name="Muensterkoetter M."/>
            <person name="Nagy L.G."/>
        </authorList>
    </citation>
    <scope>NUCLEOTIDE SEQUENCE [LARGE SCALE GENOMIC DNA]</scope>
    <source>
        <strain evidence="4">C18/9</strain>
    </source>
</reference>
<organism evidence="3 4">
    <name type="scientific">Armillaria ostoyae</name>
    <name type="common">Armillaria root rot fungus</name>
    <dbReference type="NCBI Taxonomy" id="47428"/>
    <lineage>
        <taxon>Eukaryota</taxon>
        <taxon>Fungi</taxon>
        <taxon>Dikarya</taxon>
        <taxon>Basidiomycota</taxon>
        <taxon>Agaricomycotina</taxon>
        <taxon>Agaricomycetes</taxon>
        <taxon>Agaricomycetidae</taxon>
        <taxon>Agaricales</taxon>
        <taxon>Marasmiineae</taxon>
        <taxon>Physalacriaceae</taxon>
        <taxon>Armillaria</taxon>
    </lineage>
</organism>
<dbReference type="EMBL" id="FUEG01000006">
    <property type="protein sequence ID" value="SJL05181.1"/>
    <property type="molecule type" value="Genomic_DNA"/>
</dbReference>
<dbReference type="OMA" id="HEYVCHY"/>
<evidence type="ECO:0000313" key="4">
    <source>
        <dbReference type="Proteomes" id="UP000219338"/>
    </source>
</evidence>
<evidence type="ECO:0000259" key="2">
    <source>
        <dbReference type="PROSITE" id="PS50994"/>
    </source>
</evidence>
<dbReference type="STRING" id="47428.A0A284R8X5"/>
<dbReference type="Proteomes" id="UP000219338">
    <property type="component" value="Unassembled WGS sequence"/>
</dbReference>
<dbReference type="AlphaFoldDB" id="A0A284R8X5"/>
<keyword evidence="1" id="KW-0694">RNA-binding</keyword>
<accession>A0A284R8X5</accession>
<dbReference type="InterPro" id="IPR001584">
    <property type="entry name" value="Integrase_cat-core"/>
</dbReference>
<dbReference type="Gene3D" id="3.30.420.10">
    <property type="entry name" value="Ribonuclease H-like superfamily/Ribonuclease H"/>
    <property type="match status" value="1"/>
</dbReference>
<protein>
    <recommendedName>
        <fullName evidence="2">Integrase catalytic domain-containing protein</fullName>
    </recommendedName>
</protein>
<dbReference type="Pfam" id="PF00665">
    <property type="entry name" value="rve"/>
    <property type="match status" value="1"/>
</dbReference>
<dbReference type="GO" id="GO:0005634">
    <property type="term" value="C:nucleus"/>
    <property type="evidence" value="ECO:0007669"/>
    <property type="project" value="UniProtKB-ARBA"/>
</dbReference>
<name>A0A284R8X5_ARMOS</name>
<dbReference type="PANTHER" id="PTHR37984:SF5">
    <property type="entry name" value="PROTEIN NYNRIN-LIKE"/>
    <property type="match status" value="1"/>
</dbReference>
<dbReference type="PANTHER" id="PTHR37984">
    <property type="entry name" value="PROTEIN CBG26694"/>
    <property type="match status" value="1"/>
</dbReference>
<evidence type="ECO:0000256" key="1">
    <source>
        <dbReference type="ARBA" id="ARBA00022884"/>
    </source>
</evidence>
<dbReference type="PROSITE" id="PS50994">
    <property type="entry name" value="INTEGRASE"/>
    <property type="match status" value="1"/>
</dbReference>
<dbReference type="OrthoDB" id="2273864at2759"/>
<feature type="domain" description="Integrase catalytic" evidence="2">
    <location>
        <begin position="205"/>
        <end position="346"/>
    </location>
</feature>
<dbReference type="FunFam" id="1.10.340.70:FF:000001">
    <property type="entry name" value="Retrovirus-related Pol polyprotein from transposon gypsy-like Protein"/>
    <property type="match status" value="1"/>
</dbReference>
<dbReference type="InterPro" id="IPR036397">
    <property type="entry name" value="RNaseH_sf"/>
</dbReference>
<proteinExistence type="predicted"/>
<evidence type="ECO:0000313" key="3">
    <source>
        <dbReference type="EMBL" id="SJL05181.1"/>
    </source>
</evidence>
<sequence length="406" mass="46377">MDHKNLEYFSTTKILTWQQVWWSEYLSQFNLVICFHLGRLGGKPDALTRRWDVYPKEGDSQYAAVNPHNFRPVFTQEQLSTSLRTTFLEGPTLHASAIMDIDKLHSDIKQAQPSNSAASDRPNHPLPLLLLSDSEDLRLRVLQNNHDHILAGHFGQNRTLELVQRNYTWPQMHEYVCHYVKSCTICGRNKTPRHRPYGLLKPLPVPEHPWDSISMDFIEQLPDSNGFTAILVVIDRASKQAIFIPTHDTINSEELAQLFIIHIFSKHGVPNHITSNRGSKFVSQFTCALAKALDMELHFTSGYHPEADGQTERANQTLEQYIRIYCSYQQDNWDLLLPIAEFAYNNCYDFSILSYLISILSHLITDISGSTGPTARSPRLYRTTSSIVLRLATIAPQGAFFSLFST</sequence>
<dbReference type="InterPro" id="IPR050951">
    <property type="entry name" value="Retrovirus_Pol_polyprotein"/>
</dbReference>
<gene>
    <name evidence="3" type="ORF">ARMOST_08549</name>
</gene>
<dbReference type="GO" id="GO:0015074">
    <property type="term" value="P:DNA integration"/>
    <property type="evidence" value="ECO:0007669"/>
    <property type="project" value="InterPro"/>
</dbReference>
<dbReference type="GO" id="GO:0003723">
    <property type="term" value="F:RNA binding"/>
    <property type="evidence" value="ECO:0007669"/>
    <property type="project" value="UniProtKB-KW"/>
</dbReference>
<dbReference type="InterPro" id="IPR041588">
    <property type="entry name" value="Integrase_H2C2"/>
</dbReference>
<dbReference type="Pfam" id="PF17921">
    <property type="entry name" value="Integrase_H2C2"/>
    <property type="match status" value="1"/>
</dbReference>